<dbReference type="InterPro" id="IPR017853">
    <property type="entry name" value="GH"/>
</dbReference>
<dbReference type="EMBL" id="QWGR01000014">
    <property type="protein sequence ID" value="RIJ46500.1"/>
    <property type="molecule type" value="Genomic_DNA"/>
</dbReference>
<reference evidence="1 2" key="1">
    <citation type="submission" date="2018-08" db="EMBL/GenBank/DDBJ databases">
        <title>Pallidiluteibacterium maritimus gen. nov., sp. nov., isolated from coastal sediment.</title>
        <authorList>
            <person name="Zhou L.Y."/>
        </authorList>
    </citation>
    <scope>NUCLEOTIDE SEQUENCE [LARGE SCALE GENOMIC DNA]</scope>
    <source>
        <strain evidence="1 2">XSD2</strain>
    </source>
</reference>
<gene>
    <name evidence="1" type="ORF">D1614_19020</name>
</gene>
<evidence type="ECO:0000313" key="2">
    <source>
        <dbReference type="Proteomes" id="UP000265926"/>
    </source>
</evidence>
<protein>
    <submittedName>
        <fullName evidence="1">Tat pathway signal protein</fullName>
    </submittedName>
</protein>
<evidence type="ECO:0000313" key="1">
    <source>
        <dbReference type="EMBL" id="RIJ46500.1"/>
    </source>
</evidence>
<dbReference type="Proteomes" id="UP000265926">
    <property type="component" value="Unassembled WGS sequence"/>
</dbReference>
<accession>A0A399SRV6</accession>
<name>A0A399SRV6_9BACT</name>
<dbReference type="SUPFAM" id="SSF51445">
    <property type="entry name" value="(Trans)glycosidases"/>
    <property type="match status" value="1"/>
</dbReference>
<dbReference type="AlphaFoldDB" id="A0A399SRV6"/>
<sequence>MAAAGVASSLPSFLLAQQNSPQDKIWANLLHLSYNMWEDNVSLKYKDENYKCTTCQEAREWAHPYRSSLTFDDAVWDALLTEMAAVGMNMVIIDLGDAVKYESHPEIAVKNAWTTEKLRSELVKIRKLGLEPIPKLNFATTHDVWMGEYSRMVSTSKYYEVCRNLIGEVIELFDYPRFFHLGMDEETPDYQGRFDHVTVRQNDLWWGDLYFYIGEVEKKGVRSWIWSDYAWHHPERFFKKMPKSVLQSNWYYGASLEEEKTKSYVKLYNDLEAHGYDQVPTGSNHYNDENMEATVDYCRKVIDPSRLYGFMTAAWRPTMSPCLDRHKEAIAQIERAMKKF</sequence>
<organism evidence="1 2">
    <name type="scientific">Maribellus luteus</name>
    <dbReference type="NCBI Taxonomy" id="2305463"/>
    <lineage>
        <taxon>Bacteria</taxon>
        <taxon>Pseudomonadati</taxon>
        <taxon>Bacteroidota</taxon>
        <taxon>Bacteroidia</taxon>
        <taxon>Marinilabiliales</taxon>
        <taxon>Prolixibacteraceae</taxon>
        <taxon>Maribellus</taxon>
    </lineage>
</organism>
<keyword evidence="2" id="KW-1185">Reference proteome</keyword>
<comment type="caution">
    <text evidence="1">The sequence shown here is derived from an EMBL/GenBank/DDBJ whole genome shotgun (WGS) entry which is preliminary data.</text>
</comment>
<dbReference type="Gene3D" id="3.20.20.80">
    <property type="entry name" value="Glycosidases"/>
    <property type="match status" value="1"/>
</dbReference>
<proteinExistence type="predicted"/>